<comment type="caution">
    <text evidence="8">The sequence shown here is derived from an EMBL/GenBank/DDBJ whole genome shotgun (WGS) entry which is preliminary data.</text>
</comment>
<evidence type="ECO:0000256" key="6">
    <source>
        <dbReference type="SAM" id="SignalP"/>
    </source>
</evidence>
<dbReference type="PANTHER" id="PTHR34043">
    <property type="entry name" value="ALPHA/BETA-HYDROLASES SUPERFAMILY PROTEIN"/>
    <property type="match status" value="1"/>
</dbReference>
<dbReference type="Proteomes" id="UP001162031">
    <property type="component" value="Unassembled WGS sequence"/>
</dbReference>
<dbReference type="EMBL" id="CANTFL010000068">
    <property type="protein sequence ID" value="CAI5710619.1"/>
    <property type="molecule type" value="Genomic_DNA"/>
</dbReference>
<reference evidence="8" key="1">
    <citation type="submission" date="2022-12" db="EMBL/GenBank/DDBJ databases">
        <authorList>
            <person name="Webb A."/>
        </authorList>
    </citation>
    <scope>NUCLEOTIDE SEQUENCE</scope>
    <source>
        <strain evidence="8">Hp1</strain>
    </source>
</reference>
<dbReference type="GO" id="GO:0005576">
    <property type="term" value="C:extracellular region"/>
    <property type="evidence" value="ECO:0007669"/>
    <property type="project" value="UniProtKB-SubCell"/>
</dbReference>
<keyword evidence="4" id="KW-0378">Hydrolase</keyword>
<dbReference type="Gene3D" id="3.40.50.1820">
    <property type="entry name" value="alpha/beta hydrolase"/>
    <property type="match status" value="1"/>
</dbReference>
<organism evidence="8 9">
    <name type="scientific">Hyaloperonospora brassicae</name>
    <name type="common">Brassica downy mildew</name>
    <name type="synonym">Peronospora brassicae</name>
    <dbReference type="NCBI Taxonomy" id="162125"/>
    <lineage>
        <taxon>Eukaryota</taxon>
        <taxon>Sar</taxon>
        <taxon>Stramenopiles</taxon>
        <taxon>Oomycota</taxon>
        <taxon>Peronosporomycetes</taxon>
        <taxon>Peronosporales</taxon>
        <taxon>Peronosporaceae</taxon>
        <taxon>Hyaloperonospora</taxon>
    </lineage>
</organism>
<evidence type="ECO:0000256" key="1">
    <source>
        <dbReference type="ARBA" id="ARBA00004613"/>
    </source>
</evidence>
<feature type="domain" description="Lipase-like C-terminal" evidence="7">
    <location>
        <begin position="26"/>
        <end position="391"/>
    </location>
</feature>
<dbReference type="PANTHER" id="PTHR34043:SF3">
    <property type="entry name" value="ALPHA_BETA-HYDROLASES SUPERFAMILY PROTEIN"/>
    <property type="match status" value="1"/>
</dbReference>
<dbReference type="GO" id="GO:0016787">
    <property type="term" value="F:hydrolase activity"/>
    <property type="evidence" value="ECO:0007669"/>
    <property type="project" value="UniProtKB-KW"/>
</dbReference>
<proteinExistence type="predicted"/>
<keyword evidence="2" id="KW-0964">Secreted</keyword>
<evidence type="ECO:0000313" key="9">
    <source>
        <dbReference type="Proteomes" id="UP001162031"/>
    </source>
</evidence>
<evidence type="ECO:0000256" key="3">
    <source>
        <dbReference type="ARBA" id="ARBA00022729"/>
    </source>
</evidence>
<keyword evidence="3 6" id="KW-0732">Signal</keyword>
<gene>
    <name evidence="8" type="ORF">HBR001_LOCUS501</name>
</gene>
<accession>A0AAV0SY23</accession>
<sequence length="481" mass="52167">MFVPFRDAVFVLLIAALSLVNTRATNSYPIVLVNGFSGWGRDEFSGFRYWGGIQGDFQNELTARGYTVYTAAVGPFSSNWDRACELYAIIKGGQVDYGKQHSATHKHLRFGRNYTGLYTKWGTVNSDGSINKVHLIGHSMGGQTIRMLAQMLAHGTTGAPGEEDPSSHPLFAGGKSWVHSITTMSAPNQGTTLADGFSVIGDQVKDLLAGVLNLVGILGTNAETFYDVKLDQWGISSKRSGETLQAYLGRVFSSSIFDPGFQDVCLWSLSTRGAKEEATWVKTLSDVYYYSYTTVDTFDTRDVRFRKISLPHPLTMLLVLKPLAVFLGGRYAPDNMKLPTDWQPNDGVVNSISMASDGVGSVATFTGTSQLGTWNLLPQLNRLDHLGITGITLHTQVLELYEGHAALLASLPTTSSARRLQNSSIEAAVKLDTAIGDLSVATASVETKGDLEALCASPKNAYAQNYCTKMLQSVDTNTVHG</sequence>
<keyword evidence="5" id="KW-0443">Lipid metabolism</keyword>
<dbReference type="SUPFAM" id="SSF53474">
    <property type="entry name" value="alpha/beta-Hydrolases"/>
    <property type="match status" value="1"/>
</dbReference>
<name>A0AAV0SY23_HYABA</name>
<evidence type="ECO:0000256" key="5">
    <source>
        <dbReference type="ARBA" id="ARBA00023098"/>
    </source>
</evidence>
<dbReference type="AlphaFoldDB" id="A0AAV0SY23"/>
<evidence type="ECO:0000313" key="8">
    <source>
        <dbReference type="EMBL" id="CAI5710619.1"/>
    </source>
</evidence>
<keyword evidence="9" id="KW-1185">Reference proteome</keyword>
<evidence type="ECO:0000256" key="4">
    <source>
        <dbReference type="ARBA" id="ARBA00022801"/>
    </source>
</evidence>
<dbReference type="Pfam" id="PF24708">
    <property type="entry name" value="Lip_C"/>
    <property type="match status" value="1"/>
</dbReference>
<dbReference type="GO" id="GO:0006629">
    <property type="term" value="P:lipid metabolic process"/>
    <property type="evidence" value="ECO:0007669"/>
    <property type="project" value="UniProtKB-KW"/>
</dbReference>
<feature type="chain" id="PRO_5043617408" description="Lipase-like C-terminal domain-containing protein" evidence="6">
    <location>
        <begin position="28"/>
        <end position="481"/>
    </location>
</feature>
<comment type="subcellular location">
    <subcellularLocation>
        <location evidence="1">Secreted</location>
    </subcellularLocation>
</comment>
<evidence type="ECO:0000259" key="7">
    <source>
        <dbReference type="Pfam" id="PF24708"/>
    </source>
</evidence>
<evidence type="ECO:0000256" key="2">
    <source>
        <dbReference type="ARBA" id="ARBA00022525"/>
    </source>
</evidence>
<protein>
    <recommendedName>
        <fullName evidence="7">Lipase-like C-terminal domain-containing protein</fullName>
    </recommendedName>
</protein>
<dbReference type="InterPro" id="IPR056304">
    <property type="entry name" value="Lip-like_C"/>
</dbReference>
<feature type="signal peptide" evidence="6">
    <location>
        <begin position="1"/>
        <end position="27"/>
    </location>
</feature>
<dbReference type="InterPro" id="IPR029058">
    <property type="entry name" value="AB_hydrolase_fold"/>
</dbReference>